<dbReference type="EMBL" id="JBHMQU010000015">
    <property type="protein sequence ID" value="MFC0811246.1"/>
    <property type="molecule type" value="Genomic_DNA"/>
</dbReference>
<keyword evidence="2" id="KW-0472">Membrane</keyword>
<reference evidence="3 4" key="1">
    <citation type="submission" date="2024-09" db="EMBL/GenBank/DDBJ databases">
        <authorList>
            <person name="Sun Q."/>
            <person name="Mori K."/>
        </authorList>
    </citation>
    <scope>NUCLEOTIDE SEQUENCE [LARGE SCALE GENOMIC DNA]</scope>
    <source>
        <strain evidence="3 4">KCTC 42086</strain>
    </source>
</reference>
<keyword evidence="2" id="KW-0812">Transmembrane</keyword>
<proteinExistence type="predicted"/>
<evidence type="ECO:0008006" key="5">
    <source>
        <dbReference type="Google" id="ProtNLM"/>
    </source>
</evidence>
<evidence type="ECO:0000313" key="3">
    <source>
        <dbReference type="EMBL" id="MFC0811246.1"/>
    </source>
</evidence>
<feature type="compositionally biased region" description="Basic and acidic residues" evidence="1">
    <location>
        <begin position="172"/>
        <end position="184"/>
    </location>
</feature>
<evidence type="ECO:0000256" key="1">
    <source>
        <dbReference type="SAM" id="MobiDB-lite"/>
    </source>
</evidence>
<keyword evidence="2" id="KW-1133">Transmembrane helix</keyword>
<feature type="transmembrane region" description="Helical" evidence="2">
    <location>
        <begin position="7"/>
        <end position="25"/>
    </location>
</feature>
<gene>
    <name evidence="3" type="ORF">ACFHYO_03840</name>
</gene>
<comment type="caution">
    <text evidence="3">The sequence shown here is derived from an EMBL/GenBank/DDBJ whole genome shotgun (WGS) entry which is preliminary data.</text>
</comment>
<feature type="region of interest" description="Disordered" evidence="1">
    <location>
        <begin position="97"/>
        <end position="213"/>
    </location>
</feature>
<evidence type="ECO:0000313" key="4">
    <source>
        <dbReference type="Proteomes" id="UP001589920"/>
    </source>
</evidence>
<feature type="transmembrane region" description="Helical" evidence="2">
    <location>
        <begin position="31"/>
        <end position="54"/>
    </location>
</feature>
<dbReference type="RefSeq" id="WP_394318492.1">
    <property type="nucleotide sequence ID" value="NZ_JBHMQU010000015.1"/>
</dbReference>
<name>A0ABV6T1Y8_9RHOB</name>
<organism evidence="3 4">
    <name type="scientific">Paracoccus panacisoli</name>
    <dbReference type="NCBI Taxonomy" id="1510163"/>
    <lineage>
        <taxon>Bacteria</taxon>
        <taxon>Pseudomonadati</taxon>
        <taxon>Pseudomonadota</taxon>
        <taxon>Alphaproteobacteria</taxon>
        <taxon>Rhodobacterales</taxon>
        <taxon>Paracoccaceae</taxon>
        <taxon>Paracoccus</taxon>
    </lineage>
</organism>
<sequence>MTDCARKCWIFAALMGLVVWLMAMGHGGAGVFGGLFLAFVTAWLLGGLLVLLFCGSEVEAYEPEPLRVAEPLSEAELAEAAAARQARFGKIEITRAARPEGMGRAPQGATTDPRQAVTFEPSAEVAREERVADEAPAPIELGAPAGASTDPRQAVTFEAGDRPTKGGAAQDIEARRDDAAEGRESASAPVAEVRPVGEARPASTGASDDRDDLGRILGIGPVLTEWLNDNGVTRFAQIAAWTDQDVLEWGERLGRNGGRIERDDWVGQARILAAGGETEHSRRVDRGEAT</sequence>
<evidence type="ECO:0000256" key="2">
    <source>
        <dbReference type="SAM" id="Phobius"/>
    </source>
</evidence>
<accession>A0ABV6T1Y8</accession>
<protein>
    <recommendedName>
        <fullName evidence="5">Flap endonuclease-1-like 5' DNA nuclease</fullName>
    </recommendedName>
</protein>
<keyword evidence="4" id="KW-1185">Reference proteome</keyword>
<dbReference type="Proteomes" id="UP001589920">
    <property type="component" value="Unassembled WGS sequence"/>
</dbReference>